<organism evidence="4 5">
    <name type="scientific">Sphingobacterium siyangense</name>
    <dbReference type="NCBI Taxonomy" id="459529"/>
    <lineage>
        <taxon>Bacteria</taxon>
        <taxon>Pseudomonadati</taxon>
        <taxon>Bacteroidota</taxon>
        <taxon>Sphingobacteriia</taxon>
        <taxon>Sphingobacteriales</taxon>
        <taxon>Sphingobacteriaceae</taxon>
        <taxon>Sphingobacterium</taxon>
    </lineage>
</organism>
<keyword evidence="5" id="KW-1185">Reference proteome</keyword>
<dbReference type="AlphaFoldDB" id="A0A420FHS4"/>
<gene>
    <name evidence="4" type="ORF">BCY89_14980</name>
</gene>
<dbReference type="CDD" id="cd05825">
    <property type="entry name" value="LbH_wcaF_like"/>
    <property type="match status" value="1"/>
</dbReference>
<dbReference type="InterPro" id="IPR018357">
    <property type="entry name" value="Hexapep_transf_CS"/>
</dbReference>
<dbReference type="EMBL" id="MCAQ01000027">
    <property type="protein sequence ID" value="RKF32477.1"/>
    <property type="molecule type" value="Genomic_DNA"/>
</dbReference>
<protein>
    <submittedName>
        <fullName evidence="4">Transferase</fullName>
    </submittedName>
</protein>
<evidence type="ECO:0000256" key="3">
    <source>
        <dbReference type="ARBA" id="ARBA00022737"/>
    </source>
</evidence>
<keyword evidence="2 4" id="KW-0808">Transferase</keyword>
<dbReference type="GO" id="GO:0008374">
    <property type="term" value="F:O-acyltransferase activity"/>
    <property type="evidence" value="ECO:0007669"/>
    <property type="project" value="TreeGrafter"/>
</dbReference>
<keyword evidence="3" id="KW-0677">Repeat</keyword>
<accession>A0A420FHS4</accession>
<reference evidence="4 5" key="1">
    <citation type="submission" date="2016-07" db="EMBL/GenBank/DDBJ databases">
        <title>Genome analysis of Sphingobacterium siyangense T12B17.</title>
        <authorList>
            <person name="Xu D."/>
            <person name="Su Y."/>
            <person name="Zheng S."/>
        </authorList>
    </citation>
    <scope>NUCLEOTIDE SEQUENCE [LARGE SCALE GENOMIC DNA]</scope>
    <source>
        <strain evidence="4 5">T12B17</strain>
    </source>
</reference>
<evidence type="ECO:0000256" key="2">
    <source>
        <dbReference type="ARBA" id="ARBA00022679"/>
    </source>
</evidence>
<evidence type="ECO:0000313" key="4">
    <source>
        <dbReference type="EMBL" id="RKF32477.1"/>
    </source>
</evidence>
<dbReference type="GO" id="GO:0005829">
    <property type="term" value="C:cytosol"/>
    <property type="evidence" value="ECO:0007669"/>
    <property type="project" value="TreeGrafter"/>
</dbReference>
<comment type="similarity">
    <text evidence="1">Belongs to the transferase hexapeptide repeat family.</text>
</comment>
<dbReference type="PROSITE" id="PS00101">
    <property type="entry name" value="HEXAPEP_TRANSFERASES"/>
    <property type="match status" value="1"/>
</dbReference>
<dbReference type="Gene3D" id="2.160.10.10">
    <property type="entry name" value="Hexapeptide repeat proteins"/>
    <property type="match status" value="1"/>
</dbReference>
<evidence type="ECO:0000256" key="1">
    <source>
        <dbReference type="ARBA" id="ARBA00007274"/>
    </source>
</evidence>
<dbReference type="Proteomes" id="UP000286402">
    <property type="component" value="Unassembled WGS sequence"/>
</dbReference>
<dbReference type="PANTHER" id="PTHR23416:SF23">
    <property type="entry name" value="ACETYLTRANSFERASE C18B11.09C-RELATED"/>
    <property type="match status" value="1"/>
</dbReference>
<dbReference type="InterPro" id="IPR011004">
    <property type="entry name" value="Trimer_LpxA-like_sf"/>
</dbReference>
<evidence type="ECO:0000313" key="5">
    <source>
        <dbReference type="Proteomes" id="UP000286402"/>
    </source>
</evidence>
<dbReference type="PANTHER" id="PTHR23416">
    <property type="entry name" value="SIALIC ACID SYNTHASE-RELATED"/>
    <property type="match status" value="1"/>
</dbReference>
<name>A0A420FHS4_9SPHI</name>
<dbReference type="RefSeq" id="WP_120335744.1">
    <property type="nucleotide sequence ID" value="NZ_MCAQ01000027.1"/>
</dbReference>
<dbReference type="SUPFAM" id="SSF51161">
    <property type="entry name" value="Trimeric LpxA-like enzymes"/>
    <property type="match status" value="1"/>
</dbReference>
<comment type="caution">
    <text evidence="4">The sequence shown here is derived from an EMBL/GenBank/DDBJ whole genome shotgun (WGS) entry which is preliminary data.</text>
</comment>
<dbReference type="InterPro" id="IPR051159">
    <property type="entry name" value="Hexapeptide_acetyltransf"/>
</dbReference>
<proteinExistence type="inferred from homology"/>
<sequence>MEDIKIDISKYQNSMSKSNQIARLVWSIVWLLLARPLPRSVGNAWKIFLLNLFGAKVHKTAVVYSSVRIYQPWNLEMHEYSCLAPEVDCYNVGKVIIGAHTTVSQKSYLCAASHNIQSIRHELISAPIVIGKQAWIGADVFIGMGVNIGEGAVVGARAAVFKNVDSWHIVGGNPSKFIKMREVQDV</sequence>